<evidence type="ECO:0000256" key="2">
    <source>
        <dbReference type="ARBA" id="ARBA00022692"/>
    </source>
</evidence>
<keyword evidence="8" id="KW-1185">Reference proteome</keyword>
<dbReference type="GO" id="GO:0016020">
    <property type="term" value="C:membrane"/>
    <property type="evidence" value="ECO:0007669"/>
    <property type="project" value="UniProtKB-SubCell"/>
</dbReference>
<dbReference type="EMBL" id="CADIKL010000018">
    <property type="protein sequence ID" value="CAB3793873.1"/>
    <property type="molecule type" value="Genomic_DNA"/>
</dbReference>
<dbReference type="InterPro" id="IPR050382">
    <property type="entry name" value="MFS_Na/Anion_cotransporter"/>
</dbReference>
<organism evidence="7 8">
    <name type="scientific">Paraburkholderia caffeinitolerans</name>
    <dbReference type="NCBI Taxonomy" id="1723730"/>
    <lineage>
        <taxon>Bacteria</taxon>
        <taxon>Pseudomonadati</taxon>
        <taxon>Pseudomonadota</taxon>
        <taxon>Betaproteobacteria</taxon>
        <taxon>Burkholderiales</taxon>
        <taxon>Burkholderiaceae</taxon>
        <taxon>Paraburkholderia</taxon>
    </lineage>
</organism>
<dbReference type="AlphaFoldDB" id="A0A6J5G7V1"/>
<dbReference type="InterPro" id="IPR036259">
    <property type="entry name" value="MFS_trans_sf"/>
</dbReference>
<name>A0A6J5G7V1_9BURK</name>
<sequence>MNTHYDARSAWRTATLLLVFMMANFFDKIVIGLLAVPIMNDLKITPMQFGVLSSSFFWLFAVGGIAGGFIANRIAAKWVLLAMALAWALCQIPLVMSTSLTVFILARVALGLTEGPAYPTAIHAAYKWFPPHKRIVPVALFGTGTGLGLLCAGVLVPLITLRWGWRANFLFLIVFTLAWSALWLIFGKEGKLDDAQPVPGAHAEIPYRRLLADPTVFGSYLMQFVGYWNIALTFTWLPAYLQKGLGCDAVTAGRLYALTLAGGMPLTIGASFVAQRLIARGIPSRIARGWFTAACQVLGGLMLVSLSIPNLPLAAREVAMIVATSLGCISYAICPAILGEVTPTAQRGAVLALGTSIASIAGILSPLIMGRFVQADSSAHGYEIAFLLGGSVLIAGSLIGAMLVNPERSMLRRVEACQRADENPGIATSAAK</sequence>
<feature type="domain" description="Major facilitator superfamily (MFS) profile" evidence="6">
    <location>
        <begin position="13"/>
        <end position="408"/>
    </location>
</feature>
<accession>A0A6J5G7V1</accession>
<feature type="transmembrane region" description="Helical" evidence="5">
    <location>
        <begin position="253"/>
        <end position="274"/>
    </location>
</feature>
<dbReference type="RefSeq" id="WP_129564052.1">
    <property type="nucleotide sequence ID" value="NZ_CADIKL010000018.1"/>
</dbReference>
<evidence type="ECO:0000256" key="4">
    <source>
        <dbReference type="ARBA" id="ARBA00023136"/>
    </source>
</evidence>
<dbReference type="Pfam" id="PF07690">
    <property type="entry name" value="MFS_1"/>
    <property type="match status" value="1"/>
</dbReference>
<feature type="transmembrane region" description="Helical" evidence="5">
    <location>
        <begin position="217"/>
        <end position="241"/>
    </location>
</feature>
<dbReference type="SUPFAM" id="SSF103473">
    <property type="entry name" value="MFS general substrate transporter"/>
    <property type="match status" value="1"/>
</dbReference>
<feature type="transmembrane region" description="Helical" evidence="5">
    <location>
        <begin position="318"/>
        <end position="338"/>
    </location>
</feature>
<evidence type="ECO:0000256" key="5">
    <source>
        <dbReference type="SAM" id="Phobius"/>
    </source>
</evidence>
<evidence type="ECO:0000256" key="3">
    <source>
        <dbReference type="ARBA" id="ARBA00022989"/>
    </source>
</evidence>
<feature type="transmembrane region" description="Helical" evidence="5">
    <location>
        <begin position="350"/>
        <end position="372"/>
    </location>
</feature>
<keyword evidence="4 5" id="KW-0472">Membrane</keyword>
<reference evidence="7 8" key="1">
    <citation type="submission" date="2020-04" db="EMBL/GenBank/DDBJ databases">
        <authorList>
            <person name="De Canck E."/>
        </authorList>
    </citation>
    <scope>NUCLEOTIDE SEQUENCE [LARGE SCALE GENOMIC DNA]</scope>
    <source>
        <strain evidence="7 8">LMG 28688</strain>
    </source>
</reference>
<dbReference type="PANTHER" id="PTHR11662">
    <property type="entry name" value="SOLUTE CARRIER FAMILY 17"/>
    <property type="match status" value="1"/>
</dbReference>
<gene>
    <name evidence="7" type="primary">exuT_4</name>
    <name evidence="7" type="ORF">LMG28688_03829</name>
</gene>
<keyword evidence="3 5" id="KW-1133">Transmembrane helix</keyword>
<feature type="transmembrane region" description="Helical" evidence="5">
    <location>
        <begin position="286"/>
        <end position="306"/>
    </location>
</feature>
<dbReference type="PANTHER" id="PTHR11662:SF450">
    <property type="entry name" value="BLR1003 PROTEIN"/>
    <property type="match status" value="1"/>
</dbReference>
<feature type="transmembrane region" description="Helical" evidence="5">
    <location>
        <begin position="165"/>
        <end position="186"/>
    </location>
</feature>
<proteinExistence type="predicted"/>
<dbReference type="Gene3D" id="1.20.1250.20">
    <property type="entry name" value="MFS general substrate transporter like domains"/>
    <property type="match status" value="1"/>
</dbReference>
<comment type="subcellular location">
    <subcellularLocation>
        <location evidence="1">Membrane</location>
        <topology evidence="1">Multi-pass membrane protein</topology>
    </subcellularLocation>
</comment>
<dbReference type="GO" id="GO:0022857">
    <property type="term" value="F:transmembrane transporter activity"/>
    <property type="evidence" value="ECO:0007669"/>
    <property type="project" value="InterPro"/>
</dbReference>
<evidence type="ECO:0000256" key="1">
    <source>
        <dbReference type="ARBA" id="ARBA00004141"/>
    </source>
</evidence>
<evidence type="ECO:0000313" key="7">
    <source>
        <dbReference type="EMBL" id="CAB3793873.1"/>
    </source>
</evidence>
<dbReference type="Proteomes" id="UP000494119">
    <property type="component" value="Unassembled WGS sequence"/>
</dbReference>
<dbReference type="PROSITE" id="PS50850">
    <property type="entry name" value="MFS"/>
    <property type="match status" value="1"/>
</dbReference>
<feature type="transmembrane region" description="Helical" evidence="5">
    <location>
        <begin position="51"/>
        <end position="71"/>
    </location>
</feature>
<feature type="transmembrane region" description="Helical" evidence="5">
    <location>
        <begin position="102"/>
        <end position="126"/>
    </location>
</feature>
<keyword evidence="2 5" id="KW-0812">Transmembrane</keyword>
<feature type="transmembrane region" description="Helical" evidence="5">
    <location>
        <begin position="138"/>
        <end position="159"/>
    </location>
</feature>
<dbReference type="InterPro" id="IPR011701">
    <property type="entry name" value="MFS"/>
</dbReference>
<feature type="transmembrane region" description="Helical" evidence="5">
    <location>
        <begin position="384"/>
        <end position="404"/>
    </location>
</feature>
<feature type="transmembrane region" description="Helical" evidence="5">
    <location>
        <begin position="16"/>
        <end position="39"/>
    </location>
</feature>
<feature type="transmembrane region" description="Helical" evidence="5">
    <location>
        <begin position="78"/>
        <end position="96"/>
    </location>
</feature>
<dbReference type="InterPro" id="IPR020846">
    <property type="entry name" value="MFS_dom"/>
</dbReference>
<protein>
    <submittedName>
        <fullName evidence="7">Hexuronate transporter</fullName>
    </submittedName>
</protein>
<evidence type="ECO:0000259" key="6">
    <source>
        <dbReference type="PROSITE" id="PS50850"/>
    </source>
</evidence>
<evidence type="ECO:0000313" key="8">
    <source>
        <dbReference type="Proteomes" id="UP000494119"/>
    </source>
</evidence>